<dbReference type="eggNOG" id="KOG3528">
    <property type="taxonomic scope" value="Eukaryota"/>
</dbReference>
<dbReference type="InterPro" id="IPR036034">
    <property type="entry name" value="PDZ_sf"/>
</dbReference>
<dbReference type="STRING" id="9305.ENSSHAP00000019731"/>
<reference evidence="1" key="2">
    <citation type="submission" date="2025-08" db="UniProtKB">
        <authorList>
            <consortium name="Ensembl"/>
        </authorList>
    </citation>
    <scope>IDENTIFICATION</scope>
</reference>
<dbReference type="AlphaFoldDB" id="G3WWC6"/>
<evidence type="ECO:0000313" key="2">
    <source>
        <dbReference type="Proteomes" id="UP000007648"/>
    </source>
</evidence>
<proteinExistence type="predicted"/>
<name>G3WWC6_SARHA</name>
<dbReference type="Gene3D" id="2.30.42.10">
    <property type="match status" value="1"/>
</dbReference>
<dbReference type="GeneTree" id="ENSGT00910000144505"/>
<protein>
    <submittedName>
        <fullName evidence="1">Uncharacterized protein</fullName>
    </submittedName>
</protein>
<reference evidence="1 2" key="1">
    <citation type="journal article" date="2011" name="Proc. Natl. Acad. Sci. U.S.A.">
        <title>Genetic diversity and population structure of the endangered marsupial Sarcophilus harrisii (Tasmanian devil).</title>
        <authorList>
            <person name="Miller W."/>
            <person name="Hayes V.M."/>
            <person name="Ratan A."/>
            <person name="Petersen D.C."/>
            <person name="Wittekindt N.E."/>
            <person name="Miller J."/>
            <person name="Walenz B."/>
            <person name="Knight J."/>
            <person name="Qi J."/>
            <person name="Zhao F."/>
            <person name="Wang Q."/>
            <person name="Bedoya-Reina O.C."/>
            <person name="Katiyar N."/>
            <person name="Tomsho L.P."/>
            <person name="Kasson L.M."/>
            <person name="Hardie R.A."/>
            <person name="Woodbridge P."/>
            <person name="Tindall E.A."/>
            <person name="Bertelsen M.F."/>
            <person name="Dixon D."/>
            <person name="Pyecroft S."/>
            <person name="Helgen K.M."/>
            <person name="Lesk A.M."/>
            <person name="Pringle T.H."/>
            <person name="Patterson N."/>
            <person name="Zhang Y."/>
            <person name="Kreiss A."/>
            <person name="Woods G.M."/>
            <person name="Jones M.E."/>
            <person name="Schuster S.C."/>
        </authorList>
    </citation>
    <scope>NUCLEOTIDE SEQUENCE [LARGE SCALE GENOMIC DNA]</scope>
</reference>
<reference evidence="1" key="3">
    <citation type="submission" date="2025-09" db="UniProtKB">
        <authorList>
            <consortium name="Ensembl"/>
        </authorList>
    </citation>
    <scope>IDENTIFICATION</scope>
</reference>
<keyword evidence="2" id="KW-1185">Reference proteome</keyword>
<dbReference type="SUPFAM" id="SSF50156">
    <property type="entry name" value="PDZ domain-like"/>
    <property type="match status" value="1"/>
</dbReference>
<dbReference type="HOGENOM" id="CLU_134168_0_0_1"/>
<evidence type="ECO:0000313" key="1">
    <source>
        <dbReference type="Ensembl" id="ENSSHAP00000019731.2"/>
    </source>
</evidence>
<dbReference type="InParanoid" id="G3WWC6"/>
<sequence>MPITQDNAGLHLPLLLQWLRSNLQEAQGGPEHRLCQAAIQKLREYIQLNFAVDESTLMLDQSPLEMEICTVYLTKEMGDMDTVGLSFGNIPVFGDYGERRRGGKKRKTRQGPVLDVGCIWVTELKKNSPAGKCGKVKLRDEILSLNGQLMVGVDVTGARLVPESSFCFGL</sequence>
<dbReference type="Ensembl" id="ENSSHAT00000019888.2">
    <property type="protein sequence ID" value="ENSSHAP00000019731.2"/>
    <property type="gene ID" value="ENSSHAG00000016752.2"/>
</dbReference>
<accession>G3WWC6</accession>
<organism evidence="1 2">
    <name type="scientific">Sarcophilus harrisii</name>
    <name type="common">Tasmanian devil</name>
    <name type="synonym">Sarcophilus laniarius</name>
    <dbReference type="NCBI Taxonomy" id="9305"/>
    <lineage>
        <taxon>Eukaryota</taxon>
        <taxon>Metazoa</taxon>
        <taxon>Chordata</taxon>
        <taxon>Craniata</taxon>
        <taxon>Vertebrata</taxon>
        <taxon>Euteleostomi</taxon>
        <taxon>Mammalia</taxon>
        <taxon>Metatheria</taxon>
        <taxon>Dasyuromorphia</taxon>
        <taxon>Dasyuridae</taxon>
        <taxon>Sarcophilus</taxon>
    </lineage>
</organism>
<dbReference type="Proteomes" id="UP000007648">
    <property type="component" value="Unassembled WGS sequence"/>
</dbReference>